<protein>
    <recommendedName>
        <fullName evidence="1">Putative phage metallopeptidase domain-containing protein</fullName>
    </recommendedName>
</protein>
<proteinExistence type="predicted"/>
<dbReference type="OrthoDB" id="1951626at2"/>
<dbReference type="EMBL" id="LITT01000007">
    <property type="protein sequence ID" value="OAA91236.1"/>
    <property type="molecule type" value="Genomic_DNA"/>
</dbReference>
<evidence type="ECO:0000313" key="2">
    <source>
        <dbReference type="EMBL" id="OAA91236.1"/>
    </source>
</evidence>
<evidence type="ECO:0000259" key="1">
    <source>
        <dbReference type="Pfam" id="PF18894"/>
    </source>
</evidence>
<gene>
    <name evidence="2" type="ORF">WY13_00801</name>
</gene>
<dbReference type="PATRIC" id="fig|1538.10.peg.1300"/>
<name>A0A162LB51_9CLOT</name>
<feature type="domain" description="Putative phage metallopeptidase" evidence="1">
    <location>
        <begin position="52"/>
        <end position="177"/>
    </location>
</feature>
<evidence type="ECO:0000313" key="3">
    <source>
        <dbReference type="Proteomes" id="UP000077407"/>
    </source>
</evidence>
<reference evidence="2 3" key="1">
    <citation type="journal article" date="2015" name="Biotechnol. Bioeng.">
        <title>Genome sequence and phenotypic characterization of Caulobacter segnis.</title>
        <authorList>
            <person name="Patel S."/>
            <person name="Fletcher B."/>
            <person name="Scott D.C."/>
            <person name="Ely B."/>
        </authorList>
    </citation>
    <scope>NUCLEOTIDE SEQUENCE [LARGE SCALE GENOMIC DNA]</scope>
    <source>
        <strain evidence="2 3">ERI-2</strain>
    </source>
</reference>
<dbReference type="InterPro" id="IPR043998">
    <property type="entry name" value="Put_Metallopep"/>
</dbReference>
<dbReference type="AlphaFoldDB" id="A0A162LB51"/>
<sequence length="213" mass="24900">MPRIKIIDDKTNATVKEIDCIGYNLQYVQATGNGQIQKIRKLNNGKYDLKCWIKNEFYTPLAQKIKDKFKEKVPEFTNVNVNKILFVEDTDYIGDEVKRSDEVMWIRKAPKQLTLITGYEFIIESREFWMERISQEQVIALIYSCLRQIDGNKLNTPDVVGWKEIIGTLGYGWETTMSPIPNILDGFNEDDFKMLKKADKQISMFDHRRAEGE</sequence>
<dbReference type="Pfam" id="PF18894">
    <property type="entry name" value="PhageMetallopep"/>
    <property type="match status" value="1"/>
</dbReference>
<dbReference type="Proteomes" id="UP000077407">
    <property type="component" value="Unassembled WGS sequence"/>
</dbReference>
<comment type="caution">
    <text evidence="2">The sequence shown here is derived from an EMBL/GenBank/DDBJ whole genome shotgun (WGS) entry which is preliminary data.</text>
</comment>
<accession>A0A162LB51</accession>
<dbReference type="RefSeq" id="WP_063554396.1">
    <property type="nucleotide sequence ID" value="NZ_LITT01000007.1"/>
</dbReference>
<organism evidence="2 3">
    <name type="scientific">Clostridium ljungdahlii</name>
    <dbReference type="NCBI Taxonomy" id="1538"/>
    <lineage>
        <taxon>Bacteria</taxon>
        <taxon>Bacillati</taxon>
        <taxon>Bacillota</taxon>
        <taxon>Clostridia</taxon>
        <taxon>Eubacteriales</taxon>
        <taxon>Clostridiaceae</taxon>
        <taxon>Clostridium</taxon>
    </lineage>
</organism>